<dbReference type="InterPro" id="IPR010869">
    <property type="entry name" value="DUF1501"/>
</dbReference>
<dbReference type="Proteomes" id="UP000245634">
    <property type="component" value="Unassembled WGS sequence"/>
</dbReference>
<dbReference type="OrthoDB" id="9779968at2"/>
<evidence type="ECO:0000313" key="2">
    <source>
        <dbReference type="Proteomes" id="UP000245634"/>
    </source>
</evidence>
<dbReference type="PANTHER" id="PTHR43737">
    <property type="entry name" value="BLL7424 PROTEIN"/>
    <property type="match status" value="1"/>
</dbReference>
<proteinExistence type="predicted"/>
<dbReference type="PANTHER" id="PTHR43737:SF1">
    <property type="entry name" value="DUF1501 DOMAIN-CONTAINING PROTEIN"/>
    <property type="match status" value="1"/>
</dbReference>
<gene>
    <name evidence="1" type="ORF">C7459_111137</name>
</gene>
<organism evidence="1 2">
    <name type="scientific">Tumebacillus permanentifrigoris</name>
    <dbReference type="NCBI Taxonomy" id="378543"/>
    <lineage>
        <taxon>Bacteria</taxon>
        <taxon>Bacillati</taxon>
        <taxon>Bacillota</taxon>
        <taxon>Bacilli</taxon>
        <taxon>Bacillales</taxon>
        <taxon>Alicyclobacillaceae</taxon>
        <taxon>Tumebacillus</taxon>
    </lineage>
</organism>
<keyword evidence="2" id="KW-1185">Reference proteome</keyword>
<protein>
    <submittedName>
        <fullName evidence="1">Uncharacterized protein (DUF1501 family)</fullName>
    </submittedName>
</protein>
<dbReference type="InterPro" id="IPR006311">
    <property type="entry name" value="TAT_signal"/>
</dbReference>
<sequence length="407" mass="44170">MNITRRDFVVKGGMGLLALGLAGPLGLLDWDQHIASAAAQDNILVVIQLSGGNDGLNTVVPYSTGAYYDNRPTLAIAQKDALHLDNNLGLHPSLPNLKKLYDSGNLAIINGVGYPNPNRSHFRSMEIWQTAAPDKLDEQTGWLGRYLDLTTNAAKNPVAAVTVGPGSKIFLAKNNDAPGVTHLDTFKLILRKAKGADRLRRQDAFFKLYDKPTEPTLILPTAKGHTAIQSSNTIQSVVKSATAGTSYPENSAFGDNLELIAQLVSSGLGTRTYFSMLDGFDDHSHEKDEHARGLKELDSALSAFYNDLVQRNVANRVTILVYSEFGRRVKENASNGTDHGTAGPVFVIGPQVQGGLYGQLPSLTQLDSGDLKYQVDFRSVYSTLLDKWLKAPSKDVLGGSFENLKFL</sequence>
<dbReference type="RefSeq" id="WP_109689897.1">
    <property type="nucleotide sequence ID" value="NZ_QGGL01000011.1"/>
</dbReference>
<dbReference type="AlphaFoldDB" id="A0A316DTW6"/>
<evidence type="ECO:0000313" key="1">
    <source>
        <dbReference type="EMBL" id="PWK11341.1"/>
    </source>
</evidence>
<dbReference type="Pfam" id="PF07394">
    <property type="entry name" value="DUF1501"/>
    <property type="match status" value="1"/>
</dbReference>
<accession>A0A316DTW6</accession>
<reference evidence="1 2" key="1">
    <citation type="submission" date="2018-05" db="EMBL/GenBank/DDBJ databases">
        <title>Genomic Encyclopedia of Type Strains, Phase IV (KMG-IV): sequencing the most valuable type-strain genomes for metagenomic binning, comparative biology and taxonomic classification.</title>
        <authorList>
            <person name="Goeker M."/>
        </authorList>
    </citation>
    <scope>NUCLEOTIDE SEQUENCE [LARGE SCALE GENOMIC DNA]</scope>
    <source>
        <strain evidence="1 2">DSM 18773</strain>
    </source>
</reference>
<dbReference type="PROSITE" id="PS51318">
    <property type="entry name" value="TAT"/>
    <property type="match status" value="1"/>
</dbReference>
<comment type="caution">
    <text evidence="1">The sequence shown here is derived from an EMBL/GenBank/DDBJ whole genome shotgun (WGS) entry which is preliminary data.</text>
</comment>
<name>A0A316DTW6_9BACL</name>
<dbReference type="EMBL" id="QGGL01000011">
    <property type="protein sequence ID" value="PWK11341.1"/>
    <property type="molecule type" value="Genomic_DNA"/>
</dbReference>
<dbReference type="InterPro" id="IPR017850">
    <property type="entry name" value="Alkaline_phosphatase_core_sf"/>
</dbReference>
<dbReference type="SUPFAM" id="SSF53649">
    <property type="entry name" value="Alkaline phosphatase-like"/>
    <property type="match status" value="1"/>
</dbReference>